<protein>
    <submittedName>
        <fullName evidence="1">Uncharacterized protein</fullName>
    </submittedName>
</protein>
<reference evidence="1 2" key="1">
    <citation type="journal article" date="2015" name="Proc. Natl. Acad. Sci. U.S.A.">
        <title>The resurrection genome of Boea hygrometrica: A blueprint for survival of dehydration.</title>
        <authorList>
            <person name="Xiao L."/>
            <person name="Yang G."/>
            <person name="Zhang L."/>
            <person name="Yang X."/>
            <person name="Zhao S."/>
            <person name="Ji Z."/>
            <person name="Zhou Q."/>
            <person name="Hu M."/>
            <person name="Wang Y."/>
            <person name="Chen M."/>
            <person name="Xu Y."/>
            <person name="Jin H."/>
            <person name="Xiao X."/>
            <person name="Hu G."/>
            <person name="Bao F."/>
            <person name="Hu Y."/>
            <person name="Wan P."/>
            <person name="Li L."/>
            <person name="Deng X."/>
            <person name="Kuang T."/>
            <person name="Xiang C."/>
            <person name="Zhu J.K."/>
            <person name="Oliver M.J."/>
            <person name="He Y."/>
        </authorList>
    </citation>
    <scope>NUCLEOTIDE SEQUENCE [LARGE SCALE GENOMIC DNA]</scope>
    <source>
        <strain evidence="2">cv. XS01</strain>
    </source>
</reference>
<name>A0A2Z7CJL5_9LAMI</name>
<proteinExistence type="predicted"/>
<keyword evidence="2" id="KW-1185">Reference proteome</keyword>
<dbReference type="EMBL" id="KQ995661">
    <property type="protein sequence ID" value="KZV46505.1"/>
    <property type="molecule type" value="Genomic_DNA"/>
</dbReference>
<dbReference type="Proteomes" id="UP000250235">
    <property type="component" value="Unassembled WGS sequence"/>
</dbReference>
<evidence type="ECO:0000313" key="2">
    <source>
        <dbReference type="Proteomes" id="UP000250235"/>
    </source>
</evidence>
<evidence type="ECO:0000313" key="1">
    <source>
        <dbReference type="EMBL" id="KZV46505.1"/>
    </source>
</evidence>
<dbReference type="AlphaFoldDB" id="A0A2Z7CJL5"/>
<gene>
    <name evidence="1" type="ORF">F511_10610</name>
</gene>
<sequence length="107" mass="12133">MILNLGTREPLVTLYDKASAFPTSSRAKAIKRRAKSSELGPFLELLLYSRESPELLRRGEELISPRRPDEFEECTPLQQSPTPDVPEVLDVVVARRLNYLATSKSYL</sequence>
<accession>A0A2Z7CJL5</accession>
<organism evidence="1 2">
    <name type="scientific">Dorcoceras hygrometricum</name>
    <dbReference type="NCBI Taxonomy" id="472368"/>
    <lineage>
        <taxon>Eukaryota</taxon>
        <taxon>Viridiplantae</taxon>
        <taxon>Streptophyta</taxon>
        <taxon>Embryophyta</taxon>
        <taxon>Tracheophyta</taxon>
        <taxon>Spermatophyta</taxon>
        <taxon>Magnoliopsida</taxon>
        <taxon>eudicotyledons</taxon>
        <taxon>Gunneridae</taxon>
        <taxon>Pentapetalae</taxon>
        <taxon>asterids</taxon>
        <taxon>lamiids</taxon>
        <taxon>Lamiales</taxon>
        <taxon>Gesneriaceae</taxon>
        <taxon>Didymocarpoideae</taxon>
        <taxon>Trichosporeae</taxon>
        <taxon>Loxocarpinae</taxon>
        <taxon>Dorcoceras</taxon>
    </lineage>
</organism>